<evidence type="ECO:0000313" key="4">
    <source>
        <dbReference type="EMBL" id="VAX25865.1"/>
    </source>
</evidence>
<dbReference type="PROSITE" id="PS51014">
    <property type="entry name" value="COBK_CBIJ"/>
    <property type="match status" value="1"/>
</dbReference>
<dbReference type="InterPro" id="IPR003723">
    <property type="entry name" value="Precorrin-6x_reduct"/>
</dbReference>
<accession>A0A3B1D2K6</accession>
<evidence type="ECO:0000256" key="2">
    <source>
        <dbReference type="ARBA" id="ARBA00022573"/>
    </source>
</evidence>
<keyword evidence="3 4" id="KW-0560">Oxidoreductase</keyword>
<dbReference type="AlphaFoldDB" id="A0A3B1D2K6"/>
<evidence type="ECO:0000256" key="3">
    <source>
        <dbReference type="ARBA" id="ARBA00023002"/>
    </source>
</evidence>
<dbReference type="GO" id="GO:0016994">
    <property type="term" value="F:precorrin-6A reductase activity"/>
    <property type="evidence" value="ECO:0007669"/>
    <property type="project" value="InterPro"/>
</dbReference>
<protein>
    <submittedName>
        <fullName evidence="4">Cobalt-precorrin-6A reductase</fullName>
        <ecNumber evidence="4">1.3.1.106</ecNumber>
    </submittedName>
</protein>
<dbReference type="EMBL" id="UOGE01000112">
    <property type="protein sequence ID" value="VAX25865.1"/>
    <property type="molecule type" value="Genomic_DNA"/>
</dbReference>
<dbReference type="EC" id="1.3.1.106" evidence="4"/>
<name>A0A3B1D2K6_9ZZZZ</name>
<dbReference type="PANTHER" id="PTHR36925">
    <property type="entry name" value="COBALT-PRECORRIN-6A REDUCTASE"/>
    <property type="match status" value="1"/>
</dbReference>
<proteinExistence type="predicted"/>
<reference evidence="4" key="1">
    <citation type="submission" date="2018-06" db="EMBL/GenBank/DDBJ databases">
        <authorList>
            <person name="Zhirakovskaya E."/>
        </authorList>
    </citation>
    <scope>NUCLEOTIDE SEQUENCE</scope>
</reference>
<gene>
    <name evidence="4" type="ORF">MNBD_NITROSPINAE02-414</name>
</gene>
<dbReference type="UniPathway" id="UPA00148"/>
<dbReference type="PANTHER" id="PTHR36925:SF1">
    <property type="entry name" value="COBALT-PRECORRIN-6A REDUCTASE"/>
    <property type="match status" value="1"/>
</dbReference>
<organism evidence="4">
    <name type="scientific">hydrothermal vent metagenome</name>
    <dbReference type="NCBI Taxonomy" id="652676"/>
    <lineage>
        <taxon>unclassified sequences</taxon>
        <taxon>metagenomes</taxon>
        <taxon>ecological metagenomes</taxon>
    </lineage>
</organism>
<comment type="pathway">
    <text evidence="1">Cofactor biosynthesis; adenosylcobalamin biosynthesis.</text>
</comment>
<dbReference type="Pfam" id="PF02571">
    <property type="entry name" value="CbiJ"/>
    <property type="match status" value="1"/>
</dbReference>
<dbReference type="NCBIfam" id="TIGR00715">
    <property type="entry name" value="precor6x_red"/>
    <property type="match status" value="1"/>
</dbReference>
<sequence>MILLFGGTSETAELAERIARMGHEVLVSTATDISLDVGSSPNIRRRTGLLDRDEMTRLVETCGIKAVVDITHPYAVNARANARKAARAAGKRYITFIRPSPEYEYEKLGFAKDHDSAAEMAFGYGSPVLLMTGSRNLKQYTRQSIRTGVKVVARVLDHHDSINACREAGIPDHLIIAERGPFTVEQNIAHITMHGIKTVVTKESGAAGAVAEKIEAARQTSCRVVMVERPETDNQGAYTDMEKLLESLREIMKTASAKKTP</sequence>
<dbReference type="GO" id="GO:0009236">
    <property type="term" value="P:cobalamin biosynthetic process"/>
    <property type="evidence" value="ECO:0007669"/>
    <property type="project" value="UniProtKB-UniPathway"/>
</dbReference>
<keyword evidence="2" id="KW-0169">Cobalamin biosynthesis</keyword>
<evidence type="ECO:0000256" key="1">
    <source>
        <dbReference type="ARBA" id="ARBA00004953"/>
    </source>
</evidence>